<feature type="domain" description="OmpR/PhoB-type" evidence="2">
    <location>
        <begin position="300"/>
        <end position="364"/>
    </location>
</feature>
<dbReference type="EMBL" id="BOOR01000005">
    <property type="protein sequence ID" value="GII52284.1"/>
    <property type="molecule type" value="Genomic_DNA"/>
</dbReference>
<sequence length="470" mass="50696">MPDLSVRRLHEAAATAERAGGGENRKVISDSWRRSLEAGIDPETHAAPLVYDTDVIDDARRAHPMHTLLPMLRQTLLQIADEAAHIMVITDADGRVLWREGHHAVRRAADGIGLADGFQWSEQAVGTNGIGTALAVGKPARVYAGEHLSLALRVWSCAGAPIVDPDSGGMLGCLDITGRARTLHPATAALVGAAARLAESHLTLRMREHDERLRGRHHRHLNRPGALVALTGRIIGGDHSIGRRIRLPEPGDRAILADGRAFLVEPLGDAYRLIPVGSSPAPRLTLTLLGAEHPFAHLDGVRVPLSLRHAEILTLLASHPRGLTAEKLSYLLYGDAGNPVTIRAEIHRLRAQLTRAIAAKPYRLTCEVSGDFLAVRQALGEGDLATVARLYQGPLLPRSEAPAIRRTRDELEARVRTGLLTKGTIDDLWSYAQTTIGQDDVEVLERLVAALPAGDQRHAAASVRLSLGDA</sequence>
<dbReference type="RefSeq" id="WP_203942589.1">
    <property type="nucleotide sequence ID" value="NZ_BOOR01000005.1"/>
</dbReference>
<accession>A0A8J3UUH5</accession>
<organism evidence="3 4">
    <name type="scientific">Planotetraspora thailandica</name>
    <dbReference type="NCBI Taxonomy" id="487172"/>
    <lineage>
        <taxon>Bacteria</taxon>
        <taxon>Bacillati</taxon>
        <taxon>Actinomycetota</taxon>
        <taxon>Actinomycetes</taxon>
        <taxon>Streptosporangiales</taxon>
        <taxon>Streptosporangiaceae</taxon>
        <taxon>Planotetraspora</taxon>
    </lineage>
</organism>
<protein>
    <submittedName>
        <fullName evidence="3">Transcriptional regulator</fullName>
    </submittedName>
</protein>
<keyword evidence="1" id="KW-0238">DNA-binding</keyword>
<dbReference type="GO" id="GO:0006355">
    <property type="term" value="P:regulation of DNA-templated transcription"/>
    <property type="evidence" value="ECO:0007669"/>
    <property type="project" value="InterPro"/>
</dbReference>
<dbReference type="InterPro" id="IPR003018">
    <property type="entry name" value="GAF"/>
</dbReference>
<proteinExistence type="predicted"/>
<dbReference type="InterPro" id="IPR001867">
    <property type="entry name" value="OmpR/PhoB-type_DNA-bd"/>
</dbReference>
<dbReference type="GO" id="GO:0000160">
    <property type="term" value="P:phosphorelay signal transduction system"/>
    <property type="evidence" value="ECO:0007669"/>
    <property type="project" value="InterPro"/>
</dbReference>
<comment type="caution">
    <text evidence="3">The sequence shown here is derived from an EMBL/GenBank/DDBJ whole genome shotgun (WGS) entry which is preliminary data.</text>
</comment>
<reference evidence="3" key="1">
    <citation type="submission" date="2021-01" db="EMBL/GenBank/DDBJ databases">
        <title>Whole genome shotgun sequence of Planotetraspora thailandica NBRC 104271.</title>
        <authorList>
            <person name="Komaki H."/>
            <person name="Tamura T."/>
        </authorList>
    </citation>
    <scope>NUCLEOTIDE SEQUENCE</scope>
    <source>
        <strain evidence="3">NBRC 104271</strain>
    </source>
</reference>
<dbReference type="Proteomes" id="UP000605992">
    <property type="component" value="Unassembled WGS sequence"/>
</dbReference>
<evidence type="ECO:0000259" key="2">
    <source>
        <dbReference type="SMART" id="SM00862"/>
    </source>
</evidence>
<evidence type="ECO:0000256" key="1">
    <source>
        <dbReference type="ARBA" id="ARBA00023125"/>
    </source>
</evidence>
<gene>
    <name evidence="3" type="ORF">Pth03_06730</name>
</gene>
<evidence type="ECO:0000313" key="4">
    <source>
        <dbReference type="Proteomes" id="UP000605992"/>
    </source>
</evidence>
<dbReference type="SMART" id="SM00862">
    <property type="entry name" value="Trans_reg_C"/>
    <property type="match status" value="1"/>
</dbReference>
<dbReference type="Gene3D" id="3.30.450.40">
    <property type="match status" value="1"/>
</dbReference>
<dbReference type="AlphaFoldDB" id="A0A8J3UUH5"/>
<keyword evidence="4" id="KW-1185">Reference proteome</keyword>
<dbReference type="Pfam" id="PF01590">
    <property type="entry name" value="GAF"/>
    <property type="match status" value="1"/>
</dbReference>
<evidence type="ECO:0000313" key="3">
    <source>
        <dbReference type="EMBL" id="GII52284.1"/>
    </source>
</evidence>
<dbReference type="GO" id="GO:0003677">
    <property type="term" value="F:DNA binding"/>
    <property type="evidence" value="ECO:0007669"/>
    <property type="project" value="UniProtKB-KW"/>
</dbReference>
<dbReference type="InterPro" id="IPR029016">
    <property type="entry name" value="GAF-like_dom_sf"/>
</dbReference>
<name>A0A8J3UUH5_9ACTN</name>